<name>A0A183NXZ8_9TREM</name>
<dbReference type="Proteomes" id="UP000269396">
    <property type="component" value="Unassembled WGS sequence"/>
</dbReference>
<keyword evidence="2" id="KW-1185">Reference proteome</keyword>
<sequence>MADNAFWRSDAQSINSVCEEVERVGFHLPSLDVLQFYRDFVAVLRQGPDGEDEIHPPQSSTHICTKLRSQKASSIKFWNIRARILKTKGMQKCSCKPMAVLGMSSSAMAV</sequence>
<proteinExistence type="predicted"/>
<organism evidence="1 2">
    <name type="scientific">Schistosoma mattheei</name>
    <dbReference type="NCBI Taxonomy" id="31246"/>
    <lineage>
        <taxon>Eukaryota</taxon>
        <taxon>Metazoa</taxon>
        <taxon>Spiralia</taxon>
        <taxon>Lophotrochozoa</taxon>
        <taxon>Platyhelminthes</taxon>
        <taxon>Trematoda</taxon>
        <taxon>Digenea</taxon>
        <taxon>Strigeidida</taxon>
        <taxon>Schistosomatoidea</taxon>
        <taxon>Schistosomatidae</taxon>
        <taxon>Schistosoma</taxon>
    </lineage>
</organism>
<dbReference type="AlphaFoldDB" id="A0A183NXZ8"/>
<dbReference type="EMBL" id="UZAL01027926">
    <property type="protein sequence ID" value="VDP36919.1"/>
    <property type="molecule type" value="Genomic_DNA"/>
</dbReference>
<evidence type="ECO:0000313" key="2">
    <source>
        <dbReference type="Proteomes" id="UP000269396"/>
    </source>
</evidence>
<evidence type="ECO:0000313" key="1">
    <source>
        <dbReference type="EMBL" id="VDP36919.1"/>
    </source>
</evidence>
<reference evidence="1 2" key="1">
    <citation type="submission" date="2018-11" db="EMBL/GenBank/DDBJ databases">
        <authorList>
            <consortium name="Pathogen Informatics"/>
        </authorList>
    </citation>
    <scope>NUCLEOTIDE SEQUENCE [LARGE SCALE GENOMIC DNA]</scope>
    <source>
        <strain>Denwood</strain>
        <strain evidence="2">Zambia</strain>
    </source>
</reference>
<protein>
    <submittedName>
        <fullName evidence="1">Uncharacterized protein</fullName>
    </submittedName>
</protein>
<gene>
    <name evidence="1" type="ORF">SMTD_LOCUS6984</name>
</gene>
<accession>A0A183NXZ8</accession>